<dbReference type="Pfam" id="PF01535">
    <property type="entry name" value="PPR"/>
    <property type="match status" value="1"/>
</dbReference>
<dbReference type="PANTHER" id="PTHR47939:SF5">
    <property type="entry name" value="PENTACOTRIPEPTIDE-REPEAT REGION OF PRORP DOMAIN-CONTAINING PROTEIN"/>
    <property type="match status" value="1"/>
</dbReference>
<keyword evidence="2" id="KW-0677">Repeat</keyword>
<sequence length="256" mass="28981">MLPTSSWPPRWSVHVAVRSATPVPEHALNDFLAALDRVPPSASSSDGPVLAILLFNHMSRGRGPRTEEVSDVLLRMMPEFACVPNVVMYSRLLKCFCDDWNSWRALEPHQLMGRKGCSPDVVVYSTVINDLFKEGKVTKACDLFYEMIHQGISPMQRLINLLLMDYARPEQWKRQRMGQLDCAMNIFSQMINHGIPPNEAVYHCLIQAFCCQGDLVIGKELISEMIDEKPCGYVPWFAIYVTGVDLAVNDERIGHK</sequence>
<dbReference type="InterPro" id="IPR011990">
    <property type="entry name" value="TPR-like_helical_dom_sf"/>
</dbReference>
<keyword evidence="6" id="KW-1185">Reference proteome</keyword>
<dbReference type="Proteomes" id="UP001054889">
    <property type="component" value="Unassembled WGS sequence"/>
</dbReference>
<dbReference type="AlphaFoldDB" id="A0AAV5FQP3"/>
<dbReference type="Gene3D" id="1.25.40.10">
    <property type="entry name" value="Tetratricopeptide repeat domain"/>
    <property type="match status" value="2"/>
</dbReference>
<protein>
    <recommendedName>
        <fullName evidence="7">Pentatricopeptide repeat-containing protein</fullName>
    </recommendedName>
</protein>
<comment type="caution">
    <text evidence="5">The sequence shown here is derived from an EMBL/GenBank/DDBJ whole genome shotgun (WGS) entry which is preliminary data.</text>
</comment>
<evidence type="ECO:0008006" key="7">
    <source>
        <dbReference type="Google" id="ProtNLM"/>
    </source>
</evidence>
<dbReference type="PROSITE" id="PS51375">
    <property type="entry name" value="PPR"/>
    <property type="match status" value="2"/>
</dbReference>
<evidence type="ECO:0000256" key="1">
    <source>
        <dbReference type="ARBA" id="ARBA00007626"/>
    </source>
</evidence>
<comment type="similarity">
    <text evidence="1">Belongs to the PPR family. P subfamily.</text>
</comment>
<dbReference type="PANTHER" id="PTHR47939">
    <property type="entry name" value="MEMBRANE-ASSOCIATED SALT-INDUCIBLE PROTEIN-LIKE"/>
    <property type="match status" value="1"/>
</dbReference>
<dbReference type="Pfam" id="PF12854">
    <property type="entry name" value="PPR_1"/>
    <property type="match status" value="1"/>
</dbReference>
<dbReference type="InterPro" id="IPR050667">
    <property type="entry name" value="PPR-containing_protein"/>
</dbReference>
<feature type="repeat" description="PPR" evidence="4">
    <location>
        <begin position="85"/>
        <end position="119"/>
    </location>
</feature>
<reference evidence="5" key="2">
    <citation type="submission" date="2021-12" db="EMBL/GenBank/DDBJ databases">
        <title>Resequencing data analysis of finger millet.</title>
        <authorList>
            <person name="Hatakeyama M."/>
            <person name="Aluri S."/>
            <person name="Balachadran M.T."/>
            <person name="Sivarajan S.R."/>
            <person name="Poveda L."/>
            <person name="Shimizu-Inatsugi R."/>
            <person name="Schlapbach R."/>
            <person name="Sreeman S.M."/>
            <person name="Shimizu K.K."/>
        </authorList>
    </citation>
    <scope>NUCLEOTIDE SEQUENCE</scope>
</reference>
<evidence type="ECO:0000313" key="5">
    <source>
        <dbReference type="EMBL" id="GJN37173.1"/>
    </source>
</evidence>
<evidence type="ECO:0000256" key="2">
    <source>
        <dbReference type="ARBA" id="ARBA00022737"/>
    </source>
</evidence>
<keyword evidence="3" id="KW-0809">Transit peptide</keyword>
<gene>
    <name evidence="5" type="primary">gb26100</name>
    <name evidence="5" type="ORF">PR202_gb26100</name>
</gene>
<dbReference type="InterPro" id="IPR002885">
    <property type="entry name" value="PPR_rpt"/>
</dbReference>
<dbReference type="NCBIfam" id="TIGR00756">
    <property type="entry name" value="PPR"/>
    <property type="match status" value="1"/>
</dbReference>
<feature type="repeat" description="PPR" evidence="4">
    <location>
        <begin position="120"/>
        <end position="154"/>
    </location>
</feature>
<dbReference type="EMBL" id="BQKI01000093">
    <property type="protein sequence ID" value="GJN37173.1"/>
    <property type="molecule type" value="Genomic_DNA"/>
</dbReference>
<reference evidence="5" key="1">
    <citation type="journal article" date="2018" name="DNA Res.">
        <title>Multiple hybrid de novo genome assembly of finger millet, an orphan allotetraploid crop.</title>
        <authorList>
            <person name="Hatakeyama M."/>
            <person name="Aluri S."/>
            <person name="Balachadran M.T."/>
            <person name="Sivarajan S.R."/>
            <person name="Patrignani A."/>
            <person name="Gruter S."/>
            <person name="Poveda L."/>
            <person name="Shimizu-Inatsugi R."/>
            <person name="Baeten J."/>
            <person name="Francoijs K.J."/>
            <person name="Nataraja K.N."/>
            <person name="Reddy Y.A.N."/>
            <person name="Phadnis S."/>
            <person name="Ravikumar R.L."/>
            <person name="Schlapbach R."/>
            <person name="Sreeman S.M."/>
            <person name="Shimizu K.K."/>
        </authorList>
    </citation>
    <scope>NUCLEOTIDE SEQUENCE</scope>
</reference>
<proteinExistence type="inferred from homology"/>
<evidence type="ECO:0000256" key="3">
    <source>
        <dbReference type="ARBA" id="ARBA00022946"/>
    </source>
</evidence>
<accession>A0AAV5FQP3</accession>
<name>A0AAV5FQP3_ELECO</name>
<evidence type="ECO:0000313" key="6">
    <source>
        <dbReference type="Proteomes" id="UP001054889"/>
    </source>
</evidence>
<organism evidence="5 6">
    <name type="scientific">Eleusine coracana subsp. coracana</name>
    <dbReference type="NCBI Taxonomy" id="191504"/>
    <lineage>
        <taxon>Eukaryota</taxon>
        <taxon>Viridiplantae</taxon>
        <taxon>Streptophyta</taxon>
        <taxon>Embryophyta</taxon>
        <taxon>Tracheophyta</taxon>
        <taxon>Spermatophyta</taxon>
        <taxon>Magnoliopsida</taxon>
        <taxon>Liliopsida</taxon>
        <taxon>Poales</taxon>
        <taxon>Poaceae</taxon>
        <taxon>PACMAD clade</taxon>
        <taxon>Chloridoideae</taxon>
        <taxon>Cynodonteae</taxon>
        <taxon>Eleusininae</taxon>
        <taxon>Eleusine</taxon>
    </lineage>
</organism>
<evidence type="ECO:0000256" key="4">
    <source>
        <dbReference type="PROSITE-ProRule" id="PRU00708"/>
    </source>
</evidence>